<keyword evidence="2" id="KW-0812">Transmembrane</keyword>
<feature type="region of interest" description="Disordered" evidence="1">
    <location>
        <begin position="1"/>
        <end position="31"/>
    </location>
</feature>
<gene>
    <name evidence="3" type="ORF">UFOPK3444_00655</name>
</gene>
<dbReference type="InterPro" id="IPR013783">
    <property type="entry name" value="Ig-like_fold"/>
</dbReference>
<evidence type="ECO:0000313" key="3">
    <source>
        <dbReference type="EMBL" id="CAB4869766.1"/>
    </source>
</evidence>
<sequence length="365" mass="37482">MSFFDDEPTEAAPAKSSPRSSGANRSPDQQSVVQRRLMAAGGAVVLLLIMVFAVKSCADSRTTSQLKEFNSKAAQLVADSDSQVGKAFFKELQGATTKAPTTLQESVNQISVLSGEQVKQAQRLDPPDSLKAARDNLVLVMELRRDGIAAIARDLQTAVSRNSADSQRAVQSIAGNMRAFDASDAVYQWKVAGAITAALDSDGIAVGAGGVQVAKSSFLPSWQWLDPAYVAAQLGSTAGSAGTAGPGTHGHSLDTVSAGGQELAAGTENSIPGSPPPAFAVTFTNGGSADESNVQITIKVEGGPAPITVTKVVAQSKAGQQQTIQVPLGSAPPIGQSVTVTVTISTVPGESNGDNNTLTFPVTFT</sequence>
<reference evidence="3" key="1">
    <citation type="submission" date="2020-05" db="EMBL/GenBank/DDBJ databases">
        <authorList>
            <person name="Chiriac C."/>
            <person name="Salcher M."/>
            <person name="Ghai R."/>
            <person name="Kavagutti S V."/>
        </authorList>
    </citation>
    <scope>NUCLEOTIDE SEQUENCE</scope>
</reference>
<proteinExistence type="predicted"/>
<feature type="compositionally biased region" description="Polar residues" evidence="1">
    <location>
        <begin position="17"/>
        <end position="31"/>
    </location>
</feature>
<organism evidence="3">
    <name type="scientific">freshwater metagenome</name>
    <dbReference type="NCBI Taxonomy" id="449393"/>
    <lineage>
        <taxon>unclassified sequences</taxon>
        <taxon>metagenomes</taxon>
        <taxon>ecological metagenomes</taxon>
    </lineage>
</organism>
<dbReference type="AlphaFoldDB" id="A0A6J7DGZ0"/>
<dbReference type="Gene3D" id="2.60.40.10">
    <property type="entry name" value="Immunoglobulins"/>
    <property type="match status" value="1"/>
</dbReference>
<evidence type="ECO:0000256" key="1">
    <source>
        <dbReference type="SAM" id="MobiDB-lite"/>
    </source>
</evidence>
<protein>
    <submittedName>
        <fullName evidence="3">Unannotated protein</fullName>
    </submittedName>
</protein>
<name>A0A6J7DGZ0_9ZZZZ</name>
<evidence type="ECO:0000256" key="2">
    <source>
        <dbReference type="SAM" id="Phobius"/>
    </source>
</evidence>
<keyword evidence="2" id="KW-0472">Membrane</keyword>
<accession>A0A6J7DGZ0</accession>
<dbReference type="EMBL" id="CAFBLU010000008">
    <property type="protein sequence ID" value="CAB4869766.1"/>
    <property type="molecule type" value="Genomic_DNA"/>
</dbReference>
<feature type="transmembrane region" description="Helical" evidence="2">
    <location>
        <begin position="37"/>
        <end position="54"/>
    </location>
</feature>
<keyword evidence="2" id="KW-1133">Transmembrane helix</keyword>